<dbReference type="InterPro" id="IPR036047">
    <property type="entry name" value="F-box-like_dom_sf"/>
</dbReference>
<dbReference type="Gene3D" id="3.80.10.10">
    <property type="entry name" value="Ribonuclease Inhibitor"/>
    <property type="match status" value="1"/>
</dbReference>
<dbReference type="OrthoDB" id="586691at2759"/>
<organism evidence="4 5">
    <name type="scientific">Microthlaspi erraticum</name>
    <dbReference type="NCBI Taxonomy" id="1685480"/>
    <lineage>
        <taxon>Eukaryota</taxon>
        <taxon>Viridiplantae</taxon>
        <taxon>Streptophyta</taxon>
        <taxon>Embryophyta</taxon>
        <taxon>Tracheophyta</taxon>
        <taxon>Spermatophyta</taxon>
        <taxon>Magnoliopsida</taxon>
        <taxon>eudicotyledons</taxon>
        <taxon>Gunneridae</taxon>
        <taxon>Pentapetalae</taxon>
        <taxon>rosids</taxon>
        <taxon>malvids</taxon>
        <taxon>Brassicales</taxon>
        <taxon>Brassicaceae</taxon>
        <taxon>Coluteocarpeae</taxon>
        <taxon>Microthlaspi</taxon>
    </lineage>
</organism>
<reference evidence="4" key="1">
    <citation type="submission" date="2020-01" db="EMBL/GenBank/DDBJ databases">
        <authorList>
            <person name="Mishra B."/>
        </authorList>
    </citation>
    <scope>NUCLEOTIDE SEQUENCE [LARGE SCALE GENOMIC DNA]</scope>
</reference>
<name>A0A6D2JB67_9BRAS</name>
<dbReference type="Pfam" id="PF00646">
    <property type="entry name" value="F-box"/>
    <property type="match status" value="1"/>
</dbReference>
<feature type="domain" description="F-box/LRR-repeat protein 15/At3g58940/PEG3-like LRR" evidence="3">
    <location>
        <begin position="113"/>
        <end position="242"/>
    </location>
</feature>
<sequence length="457" mass="51418">MERPPSSSDARGETIPDHEFNTDDQISELSTDLLLKISSTLSTEEIVRTSVMSKRWMDVWKETSCLLLDLRKIPKASTVDIAKSVTKVIKDHLGPLERCTISHYSRQCEGKGVESWIQSLTHQKHTKDLTLENHFEGKSESRITLNLPPGTLSHPDLESLSLSCYTLEAPHAFNNCWNLKRLNLDGILAEIGVMNEVLVSCSSLEALTLRIIFYTSRGVLKIGNPKLKFLYLSCSMIDGVEVSTHSLDILSIGSLVCVFKNFIIANPRLQQFRRSFWRRGAYFAHTTYDITCSNQEKKSIGHELMTSGSGDFVKTFSGISLGVDMTNTKEVEMLKEVLFAWPEELGEIEIFFKDDNSPMQKGESSTGGTHKKFCEDTKQLANTGFHASTVWLMNFSGSQEEFELASYFITQGIVVWCMEIVLPSSVSPSKKLELEAVVAKLKKLPKRHKGLGIQIWY</sequence>
<dbReference type="InterPro" id="IPR044997">
    <property type="entry name" value="F-box_plant"/>
</dbReference>
<feature type="domain" description="F-box" evidence="2">
    <location>
        <begin position="26"/>
        <end position="62"/>
    </location>
</feature>
<dbReference type="EMBL" id="CACVBM020001167">
    <property type="protein sequence ID" value="CAA7036981.1"/>
    <property type="molecule type" value="Genomic_DNA"/>
</dbReference>
<evidence type="ECO:0000313" key="4">
    <source>
        <dbReference type="EMBL" id="CAA7036981.1"/>
    </source>
</evidence>
<proteinExistence type="predicted"/>
<evidence type="ECO:0000259" key="3">
    <source>
        <dbReference type="Pfam" id="PF24758"/>
    </source>
</evidence>
<dbReference type="SUPFAM" id="SSF52047">
    <property type="entry name" value="RNI-like"/>
    <property type="match status" value="1"/>
</dbReference>
<evidence type="ECO:0000259" key="2">
    <source>
        <dbReference type="Pfam" id="PF00646"/>
    </source>
</evidence>
<dbReference type="AlphaFoldDB" id="A0A6D2JB67"/>
<dbReference type="SUPFAM" id="SSF81383">
    <property type="entry name" value="F-box domain"/>
    <property type="match status" value="1"/>
</dbReference>
<feature type="region of interest" description="Disordered" evidence="1">
    <location>
        <begin position="1"/>
        <end position="20"/>
    </location>
</feature>
<evidence type="ECO:0000256" key="1">
    <source>
        <dbReference type="SAM" id="MobiDB-lite"/>
    </source>
</evidence>
<feature type="compositionally biased region" description="Basic and acidic residues" evidence="1">
    <location>
        <begin position="10"/>
        <end position="20"/>
    </location>
</feature>
<dbReference type="Proteomes" id="UP000467841">
    <property type="component" value="Unassembled WGS sequence"/>
</dbReference>
<gene>
    <name evidence="4" type="ORF">MERR_LOCUS24216</name>
</gene>
<dbReference type="PANTHER" id="PTHR32153">
    <property type="entry name" value="OJ000223_09.16 PROTEIN"/>
    <property type="match status" value="1"/>
</dbReference>
<dbReference type="InterPro" id="IPR055411">
    <property type="entry name" value="LRR_FXL15/At3g58940/PEG3-like"/>
</dbReference>
<evidence type="ECO:0008006" key="6">
    <source>
        <dbReference type="Google" id="ProtNLM"/>
    </source>
</evidence>
<comment type="caution">
    <text evidence="4">The sequence shown here is derived from an EMBL/GenBank/DDBJ whole genome shotgun (WGS) entry which is preliminary data.</text>
</comment>
<accession>A0A6D2JB67</accession>
<dbReference type="InterPro" id="IPR001810">
    <property type="entry name" value="F-box_dom"/>
</dbReference>
<evidence type="ECO:0000313" key="5">
    <source>
        <dbReference type="Proteomes" id="UP000467841"/>
    </source>
</evidence>
<dbReference type="Pfam" id="PF24758">
    <property type="entry name" value="LRR_At5g56370"/>
    <property type="match status" value="1"/>
</dbReference>
<dbReference type="InterPro" id="IPR032675">
    <property type="entry name" value="LRR_dom_sf"/>
</dbReference>
<keyword evidence="5" id="KW-1185">Reference proteome</keyword>
<protein>
    <recommendedName>
        <fullName evidence="6">F-box domain-containing protein</fullName>
    </recommendedName>
</protein>